<dbReference type="OrthoDB" id="6614653at2759"/>
<dbReference type="Proteomes" id="UP000000226">
    <property type="component" value="Chromosome 1"/>
</dbReference>
<dbReference type="InterPro" id="IPR004574">
    <property type="entry name" value="Alkb"/>
</dbReference>
<dbReference type="GO" id="GO:0005634">
    <property type="term" value="C:nucleus"/>
    <property type="evidence" value="ECO:0007669"/>
    <property type="project" value="UniProtKB-SubCell"/>
</dbReference>
<dbReference type="Gene3D" id="2.60.120.590">
    <property type="entry name" value="Alpha-ketoglutarate-dependent dioxygenase AlkB-like"/>
    <property type="match status" value="1"/>
</dbReference>
<evidence type="ECO:0000256" key="11">
    <source>
        <dbReference type="ARBA" id="ARBA00023242"/>
    </source>
</evidence>
<evidence type="ECO:0000313" key="17">
    <source>
        <dbReference type="EMBL" id="ESW34179.1"/>
    </source>
</evidence>
<evidence type="ECO:0000256" key="10">
    <source>
        <dbReference type="ARBA" id="ARBA00023204"/>
    </source>
</evidence>
<dbReference type="GO" id="GO:0005737">
    <property type="term" value="C:cytoplasm"/>
    <property type="evidence" value="ECO:0007669"/>
    <property type="project" value="UniProtKB-SubCell"/>
</dbReference>
<dbReference type="STRING" id="3885.V7CVQ2"/>
<dbReference type="OMA" id="HRESNEM"/>
<dbReference type="InterPro" id="IPR027450">
    <property type="entry name" value="AlkB-like"/>
</dbReference>
<comment type="similarity">
    <text evidence="3">Belongs to the alkB family.</text>
</comment>
<dbReference type="AlphaFoldDB" id="V7CVQ2"/>
<proteinExistence type="inferred from homology"/>
<keyword evidence="10" id="KW-0234">DNA repair</keyword>
<dbReference type="FunFam" id="2.60.120.590:FF:000013">
    <property type="entry name" value="2-oxoglutarate-dependent dioxygenase family protein"/>
    <property type="match status" value="1"/>
</dbReference>
<organism evidence="17 18">
    <name type="scientific">Phaseolus vulgaris</name>
    <name type="common">Kidney bean</name>
    <name type="synonym">French bean</name>
    <dbReference type="NCBI Taxonomy" id="3885"/>
    <lineage>
        <taxon>Eukaryota</taxon>
        <taxon>Viridiplantae</taxon>
        <taxon>Streptophyta</taxon>
        <taxon>Embryophyta</taxon>
        <taxon>Tracheophyta</taxon>
        <taxon>Spermatophyta</taxon>
        <taxon>Magnoliopsida</taxon>
        <taxon>eudicotyledons</taxon>
        <taxon>Gunneridae</taxon>
        <taxon>Pentapetalae</taxon>
        <taxon>rosids</taxon>
        <taxon>fabids</taxon>
        <taxon>Fabales</taxon>
        <taxon>Fabaceae</taxon>
        <taxon>Papilionoideae</taxon>
        <taxon>50 kb inversion clade</taxon>
        <taxon>NPAAA clade</taxon>
        <taxon>indigoferoid/millettioid clade</taxon>
        <taxon>Phaseoleae</taxon>
        <taxon>Phaseolus</taxon>
    </lineage>
</organism>
<evidence type="ECO:0000256" key="1">
    <source>
        <dbReference type="ARBA" id="ARBA00004123"/>
    </source>
</evidence>
<evidence type="ECO:0000256" key="4">
    <source>
        <dbReference type="ARBA" id="ARBA00022490"/>
    </source>
</evidence>
<feature type="compositionally biased region" description="Low complexity" evidence="15">
    <location>
        <begin position="67"/>
        <end position="80"/>
    </location>
</feature>
<dbReference type="PANTHER" id="PTHR16557:SF10">
    <property type="entry name" value="2-OXOGLUTARATE-DEPENDENT DIOXYGENASE FAMILY PROTEIN"/>
    <property type="match status" value="1"/>
</dbReference>
<dbReference type="PANTHER" id="PTHR16557">
    <property type="entry name" value="ALKYLATED DNA REPAIR PROTEIN ALKB-RELATED"/>
    <property type="match status" value="1"/>
</dbReference>
<dbReference type="SUPFAM" id="SSF51197">
    <property type="entry name" value="Clavaminate synthase-like"/>
    <property type="match status" value="1"/>
</dbReference>
<keyword evidence="9 14" id="KW-0408">Iron</keyword>
<dbReference type="GO" id="GO:0008198">
    <property type="term" value="F:ferrous iron binding"/>
    <property type="evidence" value="ECO:0007669"/>
    <property type="project" value="TreeGrafter"/>
</dbReference>
<sequence>MGKMFKSTTKSSPPVADSAVPDSAVRKDHVVADHDTDKCIMIGSIPVLLSKKSPSCNSIGDKQHPESMSNSNHSISSSRNATNVFNPRNSKRKTRVHLESAFSGEKYSVPSSNFEISKLPLPNKVSETNLSTPQDESLQSSKYWWKKPDSFNRPHNSNTNSNYAAVGAPKLNSSVNKLQFRPYDICTHGRRNHVLIGATLPGENKEGRFEMQEEKTEGFVLRPGMVLLKNFISHDDQVGIVKVCRKLGLGPGGFYQPGYANGAKLRLKMMCLGMDWDPQTYKYGTKRAFDDSTPPSIPNQFSELVARSIQKAQSLTKEEYRVHDVNDVLPSMTPDICIVNFYTNYGKLGLHQDRDESKESLRKGLPVVSFSIGDSADFLYGDERNEEEAEAVILDSGDVLIFGGESRHVFHGVPSVLPKSAPKQLLRDSNLSPGRLNLTFRQY</sequence>
<accession>V7CVQ2</accession>
<evidence type="ECO:0000256" key="8">
    <source>
        <dbReference type="ARBA" id="ARBA00023002"/>
    </source>
</evidence>
<dbReference type="GO" id="GO:0035515">
    <property type="term" value="F:oxidative RNA demethylase activity"/>
    <property type="evidence" value="ECO:0007669"/>
    <property type="project" value="TreeGrafter"/>
</dbReference>
<evidence type="ECO:0000256" key="6">
    <source>
        <dbReference type="ARBA" id="ARBA00022763"/>
    </source>
</evidence>
<feature type="region of interest" description="Disordered" evidence="15">
    <location>
        <begin position="55"/>
        <end position="92"/>
    </location>
</feature>
<dbReference type="GO" id="GO:0035513">
    <property type="term" value="P:oxidative RNA demethylation"/>
    <property type="evidence" value="ECO:0007669"/>
    <property type="project" value="TreeGrafter"/>
</dbReference>
<evidence type="ECO:0000256" key="14">
    <source>
        <dbReference type="PIRSR" id="PIRSR604574-2"/>
    </source>
</evidence>
<feature type="compositionally biased region" description="Polar residues" evidence="15">
    <location>
        <begin position="1"/>
        <end position="12"/>
    </location>
</feature>
<keyword evidence="6" id="KW-0227">DNA damage</keyword>
<dbReference type="Gramene" id="ESW34179">
    <property type="protein sequence ID" value="ESW34179"/>
    <property type="gene ID" value="PHAVU_001G131400g"/>
</dbReference>
<reference evidence="18" key="1">
    <citation type="journal article" date="2014" name="Nat. Genet.">
        <title>A reference genome for common bean and genome-wide analysis of dual domestications.</title>
        <authorList>
            <person name="Schmutz J."/>
            <person name="McClean P.E."/>
            <person name="Mamidi S."/>
            <person name="Wu G.A."/>
            <person name="Cannon S.B."/>
            <person name="Grimwood J."/>
            <person name="Jenkins J."/>
            <person name="Shu S."/>
            <person name="Song Q."/>
            <person name="Chavarro C."/>
            <person name="Torres-Torres M."/>
            <person name="Geffroy V."/>
            <person name="Moghaddam S.M."/>
            <person name="Gao D."/>
            <person name="Abernathy B."/>
            <person name="Barry K."/>
            <person name="Blair M."/>
            <person name="Brick M.A."/>
            <person name="Chovatia M."/>
            <person name="Gepts P."/>
            <person name="Goodstein D.M."/>
            <person name="Gonzales M."/>
            <person name="Hellsten U."/>
            <person name="Hyten D.L."/>
            <person name="Jia G."/>
            <person name="Kelly J.D."/>
            <person name="Kudrna D."/>
            <person name="Lee R."/>
            <person name="Richard M.M."/>
            <person name="Miklas P.N."/>
            <person name="Osorno J.M."/>
            <person name="Rodrigues J."/>
            <person name="Thareau V."/>
            <person name="Urrea C.A."/>
            <person name="Wang M."/>
            <person name="Yu Y."/>
            <person name="Zhang M."/>
            <person name="Wing R.A."/>
            <person name="Cregan P.B."/>
            <person name="Rokhsar D.S."/>
            <person name="Jackson S.A."/>
        </authorList>
    </citation>
    <scope>NUCLEOTIDE SEQUENCE [LARGE SCALE GENOMIC DNA]</scope>
    <source>
        <strain evidence="18">cv. G19833</strain>
    </source>
</reference>
<dbReference type="GO" id="GO:0141131">
    <property type="term" value="F:DNA N6-methyladenine demethylase activity"/>
    <property type="evidence" value="ECO:0007669"/>
    <property type="project" value="UniProtKB-EC"/>
</dbReference>
<feature type="domain" description="Fe2OG dioxygenase" evidence="16">
    <location>
        <begin position="333"/>
        <end position="443"/>
    </location>
</feature>
<keyword evidence="18" id="KW-1185">Reference proteome</keyword>
<dbReference type="InterPro" id="IPR037151">
    <property type="entry name" value="AlkB-like_sf"/>
</dbReference>
<comment type="subcellular location">
    <subcellularLocation>
        <location evidence="2">Cytoplasm</location>
    </subcellularLocation>
    <subcellularLocation>
        <location evidence="1">Nucleus</location>
    </subcellularLocation>
</comment>
<evidence type="ECO:0000256" key="12">
    <source>
        <dbReference type="ARBA" id="ARBA00052047"/>
    </source>
</evidence>
<evidence type="ECO:0000256" key="5">
    <source>
        <dbReference type="ARBA" id="ARBA00022723"/>
    </source>
</evidence>
<evidence type="ECO:0000256" key="2">
    <source>
        <dbReference type="ARBA" id="ARBA00004496"/>
    </source>
</evidence>
<gene>
    <name evidence="17" type="ORF">PHAVU_001G131400g</name>
</gene>
<evidence type="ECO:0000313" key="18">
    <source>
        <dbReference type="Proteomes" id="UP000000226"/>
    </source>
</evidence>
<evidence type="ECO:0000256" key="15">
    <source>
        <dbReference type="SAM" id="MobiDB-lite"/>
    </source>
</evidence>
<feature type="binding site" evidence="14">
    <location>
        <position position="353"/>
    </location>
    <ligand>
        <name>Fe cation</name>
        <dbReference type="ChEBI" id="CHEBI:24875"/>
        <note>catalytic</note>
    </ligand>
</feature>
<name>V7CVQ2_PHAVU</name>
<dbReference type="PROSITE" id="PS51471">
    <property type="entry name" value="FE2OG_OXY"/>
    <property type="match status" value="1"/>
</dbReference>
<feature type="region of interest" description="Disordered" evidence="15">
    <location>
        <begin position="1"/>
        <end position="23"/>
    </location>
</feature>
<evidence type="ECO:0000259" key="16">
    <source>
        <dbReference type="PROSITE" id="PS51471"/>
    </source>
</evidence>
<evidence type="ECO:0000256" key="3">
    <source>
        <dbReference type="ARBA" id="ARBA00007879"/>
    </source>
</evidence>
<feature type="binding site" evidence="14">
    <location>
        <position position="351"/>
    </location>
    <ligand>
        <name>Fe cation</name>
        <dbReference type="ChEBI" id="CHEBI:24875"/>
        <note>catalytic</note>
    </ligand>
</feature>
<comment type="catalytic activity">
    <reaction evidence="12">
        <text>an N(6)-methyl-2'-deoxyadenosine in DNA + 2-oxoglutarate + O2 = a 2'-deoxyadenosine in DNA + formaldehyde + succinate + CO2</text>
        <dbReference type="Rhea" id="RHEA:49524"/>
        <dbReference type="Rhea" id="RHEA-COMP:12418"/>
        <dbReference type="Rhea" id="RHEA-COMP:12419"/>
        <dbReference type="ChEBI" id="CHEBI:15379"/>
        <dbReference type="ChEBI" id="CHEBI:16526"/>
        <dbReference type="ChEBI" id="CHEBI:16810"/>
        <dbReference type="ChEBI" id="CHEBI:16842"/>
        <dbReference type="ChEBI" id="CHEBI:30031"/>
        <dbReference type="ChEBI" id="CHEBI:90615"/>
        <dbReference type="ChEBI" id="CHEBI:90616"/>
        <dbReference type="EC" id="1.14.11.51"/>
    </reaction>
    <physiologicalReaction direction="left-to-right" evidence="12">
        <dbReference type="Rhea" id="RHEA:49525"/>
    </physiologicalReaction>
</comment>
<keyword evidence="4" id="KW-0963">Cytoplasm</keyword>
<dbReference type="GO" id="GO:0006281">
    <property type="term" value="P:DNA repair"/>
    <property type="evidence" value="ECO:0007669"/>
    <property type="project" value="UniProtKB-KW"/>
</dbReference>
<dbReference type="EC" id="1.14.11.51" evidence="13"/>
<comment type="cofactor">
    <cofactor evidence="14">
        <name>Fe(2+)</name>
        <dbReference type="ChEBI" id="CHEBI:29033"/>
    </cofactor>
    <text evidence="14">Binds 1 Fe(2+) ion per subunit.</text>
</comment>
<protein>
    <recommendedName>
        <fullName evidence="13">DNA N(6)-methyladenine demethylase</fullName>
        <ecNumber evidence="13">1.14.11.51</ecNumber>
    </recommendedName>
</protein>
<dbReference type="SMR" id="V7CVQ2"/>
<dbReference type="GO" id="GO:0035516">
    <property type="term" value="F:broad specificity oxidative DNA demethylase activity"/>
    <property type="evidence" value="ECO:0007669"/>
    <property type="project" value="TreeGrafter"/>
</dbReference>
<dbReference type="Pfam" id="PF13532">
    <property type="entry name" value="2OG-FeII_Oxy_2"/>
    <property type="match status" value="1"/>
</dbReference>
<dbReference type="eggNOG" id="KOG2731">
    <property type="taxonomic scope" value="Eukaryota"/>
</dbReference>
<feature type="binding site" evidence="14">
    <location>
        <position position="411"/>
    </location>
    <ligand>
        <name>Fe cation</name>
        <dbReference type="ChEBI" id="CHEBI:24875"/>
        <note>catalytic</note>
    </ligand>
</feature>
<keyword evidence="8" id="KW-0560">Oxidoreductase</keyword>
<evidence type="ECO:0000256" key="9">
    <source>
        <dbReference type="ARBA" id="ARBA00023004"/>
    </source>
</evidence>
<evidence type="ECO:0000256" key="13">
    <source>
        <dbReference type="ARBA" id="ARBA00066586"/>
    </source>
</evidence>
<keyword evidence="7" id="KW-0223">Dioxygenase</keyword>
<evidence type="ECO:0000256" key="7">
    <source>
        <dbReference type="ARBA" id="ARBA00022964"/>
    </source>
</evidence>
<dbReference type="InterPro" id="IPR005123">
    <property type="entry name" value="Oxoglu/Fe-dep_dioxygenase_dom"/>
</dbReference>
<keyword evidence="11" id="KW-0539">Nucleus</keyword>
<keyword evidence="5 14" id="KW-0479">Metal-binding</keyword>
<dbReference type="EMBL" id="CM002288">
    <property type="protein sequence ID" value="ESW34179.1"/>
    <property type="molecule type" value="Genomic_DNA"/>
</dbReference>